<dbReference type="EMBL" id="WIXE01017179">
    <property type="protein sequence ID" value="KAK5971950.1"/>
    <property type="molecule type" value="Genomic_DNA"/>
</dbReference>
<keyword evidence="2" id="KW-1185">Reference proteome</keyword>
<proteinExistence type="predicted"/>
<dbReference type="AlphaFoldDB" id="A0AAN8FLB8"/>
<evidence type="ECO:0000313" key="1">
    <source>
        <dbReference type="EMBL" id="KAK5971950.1"/>
    </source>
</evidence>
<comment type="caution">
    <text evidence="1">The sequence shown here is derived from an EMBL/GenBank/DDBJ whole genome shotgun (WGS) entry which is preliminary data.</text>
</comment>
<dbReference type="Gene3D" id="3.40.630.30">
    <property type="match status" value="1"/>
</dbReference>
<feature type="non-terminal residue" evidence="1">
    <location>
        <position position="85"/>
    </location>
</feature>
<protein>
    <submittedName>
        <fullName evidence="1">Uncharacterized protein</fullName>
    </submittedName>
</protein>
<reference evidence="1 2" key="1">
    <citation type="submission" date="2019-10" db="EMBL/GenBank/DDBJ databases">
        <title>Assembly and Annotation for the nematode Trichostrongylus colubriformis.</title>
        <authorList>
            <person name="Martin J."/>
        </authorList>
    </citation>
    <scope>NUCLEOTIDE SEQUENCE [LARGE SCALE GENOMIC DNA]</scope>
    <source>
        <strain evidence="1">G859</strain>
        <tissue evidence="1">Whole worm</tissue>
    </source>
</reference>
<gene>
    <name evidence="1" type="ORF">GCK32_020287</name>
</gene>
<accession>A0AAN8FLB8</accession>
<dbReference type="Proteomes" id="UP001331761">
    <property type="component" value="Unassembled WGS sequence"/>
</dbReference>
<evidence type="ECO:0000313" key="2">
    <source>
        <dbReference type="Proteomes" id="UP001331761"/>
    </source>
</evidence>
<organism evidence="1 2">
    <name type="scientific">Trichostrongylus colubriformis</name>
    <name type="common">Black scour worm</name>
    <dbReference type="NCBI Taxonomy" id="6319"/>
    <lineage>
        <taxon>Eukaryota</taxon>
        <taxon>Metazoa</taxon>
        <taxon>Ecdysozoa</taxon>
        <taxon>Nematoda</taxon>
        <taxon>Chromadorea</taxon>
        <taxon>Rhabditida</taxon>
        <taxon>Rhabditina</taxon>
        <taxon>Rhabditomorpha</taxon>
        <taxon>Strongyloidea</taxon>
        <taxon>Trichostrongylidae</taxon>
        <taxon>Trichostrongylus</taxon>
    </lineage>
</organism>
<sequence>MHYIRFTQHDVDDVIKFLEKDPHALQLVETNLFLNKDEALTFVKGLFSEAIASGVSYLAKTDAHEVVAVRLSTFRTREEAAEEAQ</sequence>
<name>A0AAN8FLB8_TRICO</name>